<comment type="caution">
    <text evidence="7">The sequence shown here is derived from an EMBL/GenBank/DDBJ whole genome shotgun (WGS) entry which is preliminary data.</text>
</comment>
<evidence type="ECO:0000313" key="7">
    <source>
        <dbReference type="EMBL" id="KAG8569946.1"/>
    </source>
</evidence>
<accession>A0AAV7BBQ7</accession>
<evidence type="ECO:0000313" key="8">
    <source>
        <dbReference type="Proteomes" id="UP000824782"/>
    </source>
</evidence>
<reference evidence="7" key="1">
    <citation type="thesis" date="2020" institute="ProQuest LLC" country="789 East Eisenhower Parkway, Ann Arbor, MI, USA">
        <title>Comparative Genomics and Chromosome Evolution.</title>
        <authorList>
            <person name="Mudd A.B."/>
        </authorList>
    </citation>
    <scope>NUCLEOTIDE SEQUENCE</scope>
    <source>
        <strain evidence="7">237g6f4</strain>
        <tissue evidence="7">Blood</tissue>
    </source>
</reference>
<comment type="subcellular location">
    <subcellularLocation>
        <location evidence="1">Membrane</location>
    </subcellularLocation>
</comment>
<keyword evidence="4 6" id="KW-1133">Transmembrane helix</keyword>
<dbReference type="EMBL" id="WNYA01000006">
    <property type="protein sequence ID" value="KAG8569946.1"/>
    <property type="molecule type" value="Genomic_DNA"/>
</dbReference>
<feature type="transmembrane region" description="Helical" evidence="6">
    <location>
        <begin position="168"/>
        <end position="188"/>
    </location>
</feature>
<protein>
    <submittedName>
        <fullName evidence="7">Uncharacterized protein</fullName>
    </submittedName>
</protein>
<feature type="transmembrane region" description="Helical" evidence="6">
    <location>
        <begin position="123"/>
        <end position="141"/>
    </location>
</feature>
<dbReference type="InterPro" id="IPR007593">
    <property type="entry name" value="CD225/Dispanin_fam"/>
</dbReference>
<dbReference type="InterPro" id="IPR051423">
    <property type="entry name" value="CD225/Dispanin"/>
</dbReference>
<evidence type="ECO:0000256" key="5">
    <source>
        <dbReference type="ARBA" id="ARBA00023136"/>
    </source>
</evidence>
<evidence type="ECO:0000256" key="3">
    <source>
        <dbReference type="ARBA" id="ARBA00022692"/>
    </source>
</evidence>
<keyword evidence="5 6" id="KW-0472">Membrane</keyword>
<sequence length="200" mass="22040">MDPNLNYWGPYERSGNLVSSSGYERPPPSYSESVKLSPLNGINIPPPGFNPNLRIPTTPVYSPDLLPPYSALPPNMAYVCAPYPCLQPVTSIHGLPSNDVITNDPTWAPVSVRRTKDHMSHSILSLFLCLPLGIVALIYSFKTRSAAKRGDLTAAEEMSRKSLTLNKISRFGVLIIITLVALFIFFYVRKQLYITSPSAG</sequence>
<proteinExistence type="inferred from homology"/>
<dbReference type="AlphaFoldDB" id="A0AAV7BBQ7"/>
<dbReference type="Pfam" id="PF04505">
    <property type="entry name" value="CD225"/>
    <property type="match status" value="1"/>
</dbReference>
<dbReference type="GO" id="GO:0016020">
    <property type="term" value="C:membrane"/>
    <property type="evidence" value="ECO:0007669"/>
    <property type="project" value="UniProtKB-SubCell"/>
</dbReference>
<dbReference type="CDD" id="cd12087">
    <property type="entry name" value="TM_EGFR-like"/>
    <property type="match status" value="1"/>
</dbReference>
<organism evidence="7 8">
    <name type="scientific">Engystomops pustulosus</name>
    <name type="common">Tungara frog</name>
    <name type="synonym">Physalaemus pustulosus</name>
    <dbReference type="NCBI Taxonomy" id="76066"/>
    <lineage>
        <taxon>Eukaryota</taxon>
        <taxon>Metazoa</taxon>
        <taxon>Chordata</taxon>
        <taxon>Craniata</taxon>
        <taxon>Vertebrata</taxon>
        <taxon>Euteleostomi</taxon>
        <taxon>Amphibia</taxon>
        <taxon>Batrachia</taxon>
        <taxon>Anura</taxon>
        <taxon>Neobatrachia</taxon>
        <taxon>Hyloidea</taxon>
        <taxon>Leptodactylidae</taxon>
        <taxon>Leiuperinae</taxon>
        <taxon>Engystomops</taxon>
    </lineage>
</organism>
<evidence type="ECO:0000256" key="1">
    <source>
        <dbReference type="ARBA" id="ARBA00004370"/>
    </source>
</evidence>
<evidence type="ECO:0000256" key="6">
    <source>
        <dbReference type="SAM" id="Phobius"/>
    </source>
</evidence>
<gene>
    <name evidence="7" type="ORF">GDO81_014605</name>
</gene>
<name>A0AAV7BBQ7_ENGPU</name>
<dbReference type="Proteomes" id="UP000824782">
    <property type="component" value="Unassembled WGS sequence"/>
</dbReference>
<keyword evidence="3 6" id="KW-0812">Transmembrane</keyword>
<evidence type="ECO:0000256" key="2">
    <source>
        <dbReference type="ARBA" id="ARBA00006843"/>
    </source>
</evidence>
<comment type="similarity">
    <text evidence="2">Belongs to the CD225/Dispanin family.</text>
</comment>
<dbReference type="PANTHER" id="PTHR14948:SF25">
    <property type="entry name" value="DUF4190 DOMAIN-CONTAINING PROTEIN"/>
    <property type="match status" value="1"/>
</dbReference>
<keyword evidence="8" id="KW-1185">Reference proteome</keyword>
<dbReference type="PANTHER" id="PTHR14948">
    <property type="entry name" value="NG5"/>
    <property type="match status" value="1"/>
</dbReference>
<evidence type="ECO:0000256" key="4">
    <source>
        <dbReference type="ARBA" id="ARBA00022989"/>
    </source>
</evidence>